<gene>
    <name evidence="2" type="ORF">INT44_003741</name>
</gene>
<protein>
    <recommendedName>
        <fullName evidence="1">Glutamine amidotransferase domain-containing protein</fullName>
    </recommendedName>
</protein>
<dbReference type="InterPro" id="IPR044992">
    <property type="entry name" value="ChyE-like"/>
</dbReference>
<dbReference type="PANTHER" id="PTHR42695:SF5">
    <property type="entry name" value="GLUTAMINE AMIDOTRANSFERASE YLR126C-RELATED"/>
    <property type="match status" value="1"/>
</dbReference>
<dbReference type="SUPFAM" id="SSF52317">
    <property type="entry name" value="Class I glutamine amidotransferase-like"/>
    <property type="match status" value="1"/>
</dbReference>
<sequence>MTSSLHLALLICDTPTPKVVEDYGAYDKLFRLVFDKARPADVDISWSDFDVVNRQEYPSIDDIQAKKYDGIVITGSARGAYEDEEWIHKLIDFVKQVREQTPQARIVGICFGHQIIAIASGGACKPNPSGWEFGYTDTELTPLGRRYFNTSKTQMAIQEVHKDYVPELPPNFKCLATTAPHTPVQVMVSDDNRVISIQGHPEFPAEVVKLLMEKRLEAGILKQDFVQESLKKLYTKPIDDLWIVQHFISFLLGKVPAVQDAEGSNSDLKQIPITILSTPHVRLTAAAGEVVCDPSAEQIFDYLSELNMRFSYLVVERMDEANDQYYMQVKLNNDGSCLLEYRFGSADAHFQTTIIGPFAFSGQQNVAMIVTAWASGKDDLWKNGLTWNKLVLN</sequence>
<evidence type="ECO:0000259" key="1">
    <source>
        <dbReference type="Pfam" id="PF00117"/>
    </source>
</evidence>
<dbReference type="PROSITE" id="PS51273">
    <property type="entry name" value="GATASE_TYPE_1"/>
    <property type="match status" value="1"/>
</dbReference>
<comment type="caution">
    <text evidence="2">The sequence shown here is derived from an EMBL/GenBank/DDBJ whole genome shotgun (WGS) entry which is preliminary data.</text>
</comment>
<dbReference type="AlphaFoldDB" id="A0A8H7PUC7"/>
<dbReference type="Pfam" id="PF00117">
    <property type="entry name" value="GATase"/>
    <property type="match status" value="1"/>
</dbReference>
<dbReference type="GO" id="GO:0005634">
    <property type="term" value="C:nucleus"/>
    <property type="evidence" value="ECO:0007669"/>
    <property type="project" value="TreeGrafter"/>
</dbReference>
<feature type="domain" description="Glutamine amidotransferase" evidence="1">
    <location>
        <begin position="51"/>
        <end position="203"/>
    </location>
</feature>
<dbReference type="PANTHER" id="PTHR42695">
    <property type="entry name" value="GLUTAMINE AMIDOTRANSFERASE YLR126C-RELATED"/>
    <property type="match status" value="1"/>
</dbReference>
<dbReference type="CDD" id="cd01741">
    <property type="entry name" value="GATase1_1"/>
    <property type="match status" value="1"/>
</dbReference>
<dbReference type="InterPro" id="IPR017926">
    <property type="entry name" value="GATASE"/>
</dbReference>
<proteinExistence type="predicted"/>
<evidence type="ECO:0000313" key="3">
    <source>
        <dbReference type="Proteomes" id="UP000612746"/>
    </source>
</evidence>
<dbReference type="InterPro" id="IPR029062">
    <property type="entry name" value="Class_I_gatase-like"/>
</dbReference>
<dbReference type="GO" id="GO:0005829">
    <property type="term" value="C:cytosol"/>
    <property type="evidence" value="ECO:0007669"/>
    <property type="project" value="TreeGrafter"/>
</dbReference>
<evidence type="ECO:0000313" key="2">
    <source>
        <dbReference type="EMBL" id="KAG2180734.1"/>
    </source>
</evidence>
<reference evidence="2" key="1">
    <citation type="submission" date="2020-12" db="EMBL/GenBank/DDBJ databases">
        <title>Metabolic potential, ecology and presence of endohyphal bacteria is reflected in genomic diversity of Mucoromycotina.</title>
        <authorList>
            <person name="Muszewska A."/>
            <person name="Okrasinska A."/>
            <person name="Steczkiewicz K."/>
            <person name="Drgas O."/>
            <person name="Orlowska M."/>
            <person name="Perlinska-Lenart U."/>
            <person name="Aleksandrzak-Piekarczyk T."/>
            <person name="Szatraj K."/>
            <person name="Zielenkiewicz U."/>
            <person name="Pilsyk S."/>
            <person name="Malc E."/>
            <person name="Mieczkowski P."/>
            <person name="Kruszewska J.S."/>
            <person name="Biernat P."/>
            <person name="Pawlowska J."/>
        </authorList>
    </citation>
    <scope>NUCLEOTIDE SEQUENCE</scope>
    <source>
        <strain evidence="2">WA0000051536</strain>
    </source>
</reference>
<keyword evidence="3" id="KW-1185">Reference proteome</keyword>
<dbReference type="EMBL" id="JAEPRA010000009">
    <property type="protein sequence ID" value="KAG2180734.1"/>
    <property type="molecule type" value="Genomic_DNA"/>
</dbReference>
<accession>A0A8H7PUC7</accession>
<dbReference type="Proteomes" id="UP000612746">
    <property type="component" value="Unassembled WGS sequence"/>
</dbReference>
<organism evidence="2 3">
    <name type="scientific">Umbelopsis vinacea</name>
    <dbReference type="NCBI Taxonomy" id="44442"/>
    <lineage>
        <taxon>Eukaryota</taxon>
        <taxon>Fungi</taxon>
        <taxon>Fungi incertae sedis</taxon>
        <taxon>Mucoromycota</taxon>
        <taxon>Mucoromycotina</taxon>
        <taxon>Umbelopsidomycetes</taxon>
        <taxon>Umbelopsidales</taxon>
        <taxon>Umbelopsidaceae</taxon>
        <taxon>Umbelopsis</taxon>
    </lineage>
</organism>
<dbReference type="OrthoDB" id="92161at2759"/>
<name>A0A8H7PUC7_9FUNG</name>
<dbReference type="Gene3D" id="3.40.50.880">
    <property type="match status" value="1"/>
</dbReference>